<evidence type="ECO:0000313" key="2">
    <source>
        <dbReference type="EMBL" id="MFC4869803.1"/>
    </source>
</evidence>
<comment type="caution">
    <text evidence="2">The sequence shown here is derived from an EMBL/GenBank/DDBJ whole genome shotgun (WGS) entry which is preliminary data.</text>
</comment>
<evidence type="ECO:0000313" key="3">
    <source>
        <dbReference type="Proteomes" id="UP001595858"/>
    </source>
</evidence>
<name>A0ABV9STW9_9ACTN</name>
<reference evidence="3" key="1">
    <citation type="journal article" date="2019" name="Int. J. Syst. Evol. Microbiol.">
        <title>The Global Catalogue of Microorganisms (GCM) 10K type strain sequencing project: providing services to taxonomists for standard genome sequencing and annotation.</title>
        <authorList>
            <consortium name="The Broad Institute Genomics Platform"/>
            <consortium name="The Broad Institute Genome Sequencing Center for Infectious Disease"/>
            <person name="Wu L."/>
            <person name="Ma J."/>
        </authorList>
    </citation>
    <scope>NUCLEOTIDE SEQUENCE [LARGE SCALE GENOMIC DNA]</scope>
    <source>
        <strain evidence="3">CGMCC 4.7304</strain>
    </source>
</reference>
<feature type="region of interest" description="Disordered" evidence="1">
    <location>
        <begin position="280"/>
        <end position="300"/>
    </location>
</feature>
<proteinExistence type="predicted"/>
<evidence type="ECO:0000256" key="1">
    <source>
        <dbReference type="SAM" id="MobiDB-lite"/>
    </source>
</evidence>
<sequence>MSEYQYYEFLAVDLPLDERQQAEVRAVSTRARITPTSFTNEYHWGDFRGDPHTLMQRYYDAHLYLANWGTHRVMLRLPLAPLEPETVEPYRIDPYVDAWTTTEHLILDLTSEAEEEDWDPETEVSLSAIVGVRAELAAGDLRPLYLAWLAGSGTWERDEVAFDYDEEEDEGEPPVPAGLGNLTTPQRALADFLRLDPALLAIAAQASPPLTASGADRRELARWISGLPTREKETLLVRTAQGHGARVGMELLRRFRGEPGSLRDDARPRRSVAELLDAAATTRQERRRHAEAAHAEEEARRAHEQALAREKRLDALARDHEAAWERVDALIHTRRQSDYDAAVDLLDGLREVAERVGQTDEFAQRLSRLRKEHRRKPSLIARFDRAGLSAASPPDGVAR</sequence>
<dbReference type="RefSeq" id="WP_344140831.1">
    <property type="nucleotide sequence ID" value="NZ_BAAAQI010000002.1"/>
</dbReference>
<protein>
    <recommendedName>
        <fullName evidence="4">PE-PGRS family protein</fullName>
    </recommendedName>
</protein>
<dbReference type="EMBL" id="JBHSIY010000029">
    <property type="protein sequence ID" value="MFC4869803.1"/>
    <property type="molecule type" value="Genomic_DNA"/>
</dbReference>
<keyword evidence="3" id="KW-1185">Reference proteome</keyword>
<feature type="compositionally biased region" description="Basic and acidic residues" evidence="1">
    <location>
        <begin position="288"/>
        <end position="300"/>
    </location>
</feature>
<accession>A0ABV9STW9</accession>
<evidence type="ECO:0008006" key="4">
    <source>
        <dbReference type="Google" id="ProtNLM"/>
    </source>
</evidence>
<dbReference type="Proteomes" id="UP001595858">
    <property type="component" value="Unassembled WGS sequence"/>
</dbReference>
<organism evidence="2 3">
    <name type="scientific">Streptomonospora arabica</name>
    <dbReference type="NCBI Taxonomy" id="412417"/>
    <lineage>
        <taxon>Bacteria</taxon>
        <taxon>Bacillati</taxon>
        <taxon>Actinomycetota</taxon>
        <taxon>Actinomycetes</taxon>
        <taxon>Streptosporangiales</taxon>
        <taxon>Nocardiopsidaceae</taxon>
        <taxon>Streptomonospora</taxon>
    </lineage>
</organism>
<gene>
    <name evidence="2" type="ORF">ACFPCZ_24505</name>
</gene>